<keyword evidence="6" id="KW-0378">Hydrolase</keyword>
<feature type="transmembrane region" description="Helical" evidence="5">
    <location>
        <begin position="103"/>
        <end position="123"/>
    </location>
</feature>
<dbReference type="Pfam" id="PF02674">
    <property type="entry name" value="Colicin_V"/>
    <property type="match status" value="1"/>
</dbReference>
<keyword evidence="6" id="KW-0645">Protease</keyword>
<reference evidence="6 7" key="1">
    <citation type="journal article" date="2019" name="Int. J. Syst. Evol. Microbiol.">
        <title>The Global Catalogue of Microorganisms (GCM) 10K type strain sequencing project: providing services to taxonomists for standard genome sequencing and annotation.</title>
        <authorList>
            <consortium name="The Broad Institute Genomics Platform"/>
            <consortium name="The Broad Institute Genome Sequencing Center for Infectious Disease"/>
            <person name="Wu L."/>
            <person name="Ma J."/>
        </authorList>
    </citation>
    <scope>NUCLEOTIDE SEQUENCE [LARGE SCALE GENOMIC DNA]</scope>
    <source>
        <strain evidence="6 7">JCM 14718</strain>
    </source>
</reference>
<evidence type="ECO:0000313" key="6">
    <source>
        <dbReference type="EMBL" id="GAA1674519.1"/>
    </source>
</evidence>
<organism evidence="6 7">
    <name type="scientific">Fodinicola feengrottensis</name>
    <dbReference type="NCBI Taxonomy" id="435914"/>
    <lineage>
        <taxon>Bacteria</taxon>
        <taxon>Bacillati</taxon>
        <taxon>Actinomycetota</taxon>
        <taxon>Actinomycetes</taxon>
        <taxon>Mycobacteriales</taxon>
        <taxon>Fodinicola</taxon>
    </lineage>
</organism>
<keyword evidence="4 5" id="KW-0472">Membrane</keyword>
<feature type="transmembrane region" description="Helical" evidence="5">
    <location>
        <begin position="29"/>
        <end position="51"/>
    </location>
</feature>
<dbReference type="Gene3D" id="2.40.10.10">
    <property type="entry name" value="Trypsin-like serine proteases"/>
    <property type="match status" value="2"/>
</dbReference>
<keyword evidence="3 5" id="KW-1133">Transmembrane helix</keyword>
<keyword evidence="2 5" id="KW-0812">Transmembrane</keyword>
<sequence>MSGSMVDVVLLAVMVLFGLNGYRQGFVVGLLSFVGFIGGALLGLQLAPLLAELVTDVVWRLVVALAAVFVVASAGQALAVIIGSAVRERLNGQRIRVMDSIGGGALSVVAVLLVGWMVAVPLARAPLPGLASQVNRSAIIPVVSRIMPPPVRKVYSSFADSIDSGDVPGFFSPLAAIRLRAVAAPDPALASAPVVSAVRPSVLKIDGQAPSCQLEFMGSGFVISPEHVLTNAHVVAGVTDDLHVIAADGGRVDAQVVYIDPEHDLAVLYAPGLTAPPLVFAGLATDNADAIVLGYPGNHSYTATPARIRDHQTVSEPDIYHRKSVMRDIYPLRTNVHPGNSGGPLLTPAGKVYGVVFAASPRDRDTGFALSAMEAAPAVAAARDLTTPVGTGECAGR</sequence>
<dbReference type="PANTHER" id="PTHR43019">
    <property type="entry name" value="SERINE ENDOPROTEASE DEGS"/>
    <property type="match status" value="1"/>
</dbReference>
<dbReference type="PRINTS" id="PR00834">
    <property type="entry name" value="PROTEASES2C"/>
</dbReference>
<comment type="caution">
    <text evidence="6">The sequence shown here is derived from an EMBL/GenBank/DDBJ whole genome shotgun (WGS) entry which is preliminary data.</text>
</comment>
<keyword evidence="7" id="KW-1185">Reference proteome</keyword>
<evidence type="ECO:0000256" key="3">
    <source>
        <dbReference type="ARBA" id="ARBA00022989"/>
    </source>
</evidence>
<dbReference type="GO" id="GO:0006508">
    <property type="term" value="P:proteolysis"/>
    <property type="evidence" value="ECO:0007669"/>
    <property type="project" value="UniProtKB-KW"/>
</dbReference>
<feature type="transmembrane region" description="Helical" evidence="5">
    <location>
        <begin position="57"/>
        <end position="82"/>
    </location>
</feature>
<dbReference type="InterPro" id="IPR001940">
    <property type="entry name" value="Peptidase_S1C"/>
</dbReference>
<accession>A0ABN2GP95</accession>
<dbReference type="Pfam" id="PF13365">
    <property type="entry name" value="Trypsin_2"/>
    <property type="match status" value="1"/>
</dbReference>
<dbReference type="InterPro" id="IPR009003">
    <property type="entry name" value="Peptidase_S1_PA"/>
</dbReference>
<dbReference type="InterPro" id="IPR043504">
    <property type="entry name" value="Peptidase_S1_PA_chymotrypsin"/>
</dbReference>
<dbReference type="EMBL" id="BAAANY010000008">
    <property type="protein sequence ID" value="GAA1674519.1"/>
    <property type="molecule type" value="Genomic_DNA"/>
</dbReference>
<dbReference type="GO" id="GO:0008233">
    <property type="term" value="F:peptidase activity"/>
    <property type="evidence" value="ECO:0007669"/>
    <property type="project" value="UniProtKB-KW"/>
</dbReference>
<evidence type="ECO:0000256" key="5">
    <source>
        <dbReference type="SAM" id="Phobius"/>
    </source>
</evidence>
<comment type="subcellular location">
    <subcellularLocation>
        <location evidence="1">Membrane</location>
        <topology evidence="1">Multi-pass membrane protein</topology>
    </subcellularLocation>
</comment>
<dbReference type="NCBIfam" id="NF033740">
    <property type="entry name" value="MarP_fam_protase"/>
    <property type="match status" value="1"/>
</dbReference>
<dbReference type="Proteomes" id="UP001500618">
    <property type="component" value="Unassembled WGS sequence"/>
</dbReference>
<evidence type="ECO:0000256" key="2">
    <source>
        <dbReference type="ARBA" id="ARBA00022692"/>
    </source>
</evidence>
<name>A0ABN2GP95_9ACTN</name>
<gene>
    <name evidence="6" type="ORF">GCM10009765_24900</name>
</gene>
<dbReference type="SUPFAM" id="SSF50494">
    <property type="entry name" value="Trypsin-like serine proteases"/>
    <property type="match status" value="1"/>
</dbReference>
<evidence type="ECO:0000313" key="7">
    <source>
        <dbReference type="Proteomes" id="UP001500618"/>
    </source>
</evidence>
<feature type="transmembrane region" description="Helical" evidence="5">
    <location>
        <begin position="6"/>
        <end position="22"/>
    </location>
</feature>
<dbReference type="PANTHER" id="PTHR43019:SF23">
    <property type="entry name" value="PROTEASE DO-LIKE 5, CHLOROPLASTIC"/>
    <property type="match status" value="1"/>
</dbReference>
<protein>
    <submittedName>
        <fullName evidence="6">MarP family serine protease</fullName>
    </submittedName>
</protein>
<dbReference type="RefSeq" id="WP_344309946.1">
    <property type="nucleotide sequence ID" value="NZ_BAAANY010000008.1"/>
</dbReference>
<evidence type="ECO:0000256" key="1">
    <source>
        <dbReference type="ARBA" id="ARBA00004141"/>
    </source>
</evidence>
<evidence type="ECO:0000256" key="4">
    <source>
        <dbReference type="ARBA" id="ARBA00023136"/>
    </source>
</evidence>
<dbReference type="InterPro" id="IPR047680">
    <property type="entry name" value="MarP-like"/>
</dbReference>
<proteinExistence type="predicted"/>
<dbReference type="InterPro" id="IPR003825">
    <property type="entry name" value="Colicin-V_CvpA"/>
</dbReference>